<dbReference type="RefSeq" id="WP_070917502.1">
    <property type="nucleotide sequence ID" value="NZ_JAAOOS010000001.1"/>
</dbReference>
<name>A0A1S1LZQ4_MYCCH</name>
<evidence type="ECO:0000313" key="2">
    <source>
        <dbReference type="EMBL" id="OHU75907.1"/>
    </source>
</evidence>
<sequence length="93" mass="9732">MDDTGADNRVVFTAAIVSAVAYGTLTAFYVAHGGLSSATIYLTIISLFVALPLVGFGLKSLLPRLRDYAHGMMLSPLPGAIAYVLATAWVAIT</sequence>
<comment type="caution">
    <text evidence="2">The sequence shown here is derived from an EMBL/GenBank/DDBJ whole genome shotgun (WGS) entry which is preliminary data.</text>
</comment>
<keyword evidence="1" id="KW-0812">Transmembrane</keyword>
<keyword evidence="3" id="KW-1185">Reference proteome</keyword>
<keyword evidence="1" id="KW-1133">Transmembrane helix</keyword>
<gene>
    <name evidence="2" type="ORF">BKG84_25785</name>
</gene>
<feature type="transmembrane region" description="Helical" evidence="1">
    <location>
        <begin position="12"/>
        <end position="32"/>
    </location>
</feature>
<dbReference type="EMBL" id="MLIS01000040">
    <property type="protein sequence ID" value="OHU75907.1"/>
    <property type="molecule type" value="Genomic_DNA"/>
</dbReference>
<dbReference type="AlphaFoldDB" id="A0A1S1LZQ4"/>
<accession>A0A1S1LZQ4</accession>
<evidence type="ECO:0000313" key="3">
    <source>
        <dbReference type="Proteomes" id="UP000179441"/>
    </source>
</evidence>
<feature type="transmembrane region" description="Helical" evidence="1">
    <location>
        <begin position="38"/>
        <end position="62"/>
    </location>
</feature>
<keyword evidence="1" id="KW-0472">Membrane</keyword>
<organism evidence="2 3">
    <name type="scientific">Mycobacteroides chelonae</name>
    <name type="common">Mycobacterium chelonae</name>
    <dbReference type="NCBI Taxonomy" id="1774"/>
    <lineage>
        <taxon>Bacteria</taxon>
        <taxon>Bacillati</taxon>
        <taxon>Actinomycetota</taxon>
        <taxon>Actinomycetes</taxon>
        <taxon>Mycobacteriales</taxon>
        <taxon>Mycobacteriaceae</taxon>
        <taxon>Mycobacteroides</taxon>
    </lineage>
</organism>
<feature type="transmembrane region" description="Helical" evidence="1">
    <location>
        <begin position="74"/>
        <end position="92"/>
    </location>
</feature>
<dbReference type="Proteomes" id="UP000179441">
    <property type="component" value="Unassembled WGS sequence"/>
</dbReference>
<protein>
    <recommendedName>
        <fullName evidence="4">EamA family transporter</fullName>
    </recommendedName>
</protein>
<reference evidence="2 3" key="1">
    <citation type="submission" date="2016-10" db="EMBL/GenBank/DDBJ databases">
        <title>Evaluation of Human, Veterinary and Environmental Mycobacterium chelonae Isolates by Core Genome Phylogenomic Analysis, Targeted Gene Comparison, and Anti-microbial Susceptibility Patterns: A Tale of Mistaken Identities.</title>
        <authorList>
            <person name="Fogelson S.B."/>
            <person name="Camus A.C."/>
            <person name="Lorenz W."/>
            <person name="Vasireddy R."/>
            <person name="Vasireddy S."/>
            <person name="Smith T."/>
            <person name="Brown-Elliott B.A."/>
            <person name="Wallace R.J.Jr."/>
            <person name="Hasan N.A."/>
            <person name="Reischl U."/>
            <person name="Sanchez S."/>
        </authorList>
    </citation>
    <scope>NUCLEOTIDE SEQUENCE [LARGE SCALE GENOMIC DNA]</scope>
    <source>
        <strain evidence="2 3">15518</strain>
    </source>
</reference>
<evidence type="ECO:0000256" key="1">
    <source>
        <dbReference type="SAM" id="Phobius"/>
    </source>
</evidence>
<proteinExistence type="predicted"/>
<evidence type="ECO:0008006" key="4">
    <source>
        <dbReference type="Google" id="ProtNLM"/>
    </source>
</evidence>